<dbReference type="Pfam" id="PF07147">
    <property type="entry name" value="PDCD9"/>
    <property type="match status" value="1"/>
</dbReference>
<dbReference type="GO" id="GO:0005739">
    <property type="term" value="C:mitochondrion"/>
    <property type="evidence" value="ECO:0007669"/>
    <property type="project" value="UniProtKB-SubCell"/>
</dbReference>
<organism evidence="9 10">
    <name type="scientific">Littorina saxatilis</name>
    <dbReference type="NCBI Taxonomy" id="31220"/>
    <lineage>
        <taxon>Eukaryota</taxon>
        <taxon>Metazoa</taxon>
        <taxon>Spiralia</taxon>
        <taxon>Lophotrochozoa</taxon>
        <taxon>Mollusca</taxon>
        <taxon>Gastropoda</taxon>
        <taxon>Caenogastropoda</taxon>
        <taxon>Littorinimorpha</taxon>
        <taxon>Littorinoidea</taxon>
        <taxon>Littorinidae</taxon>
        <taxon>Littorina</taxon>
    </lineage>
</organism>
<comment type="caution">
    <text evidence="9">The sequence shown here is derived from an EMBL/GenBank/DDBJ whole genome shotgun (WGS) entry which is preliminary data.</text>
</comment>
<evidence type="ECO:0000256" key="7">
    <source>
        <dbReference type="ARBA" id="ARBA00039442"/>
    </source>
</evidence>
<dbReference type="GO" id="GO:0006412">
    <property type="term" value="P:translation"/>
    <property type="evidence" value="ECO:0007669"/>
    <property type="project" value="InterPro"/>
</dbReference>
<keyword evidence="2" id="KW-0809">Transit peptide</keyword>
<evidence type="ECO:0000313" key="9">
    <source>
        <dbReference type="EMBL" id="KAK7105825.1"/>
    </source>
</evidence>
<dbReference type="GO" id="GO:1990904">
    <property type="term" value="C:ribonucleoprotein complex"/>
    <property type="evidence" value="ECO:0007669"/>
    <property type="project" value="UniProtKB-KW"/>
</dbReference>
<reference evidence="9 10" key="1">
    <citation type="submission" date="2024-02" db="EMBL/GenBank/DDBJ databases">
        <title>Chromosome-scale genome assembly of the rough periwinkle Littorina saxatilis.</title>
        <authorList>
            <person name="De Jode A."/>
            <person name="Faria R."/>
            <person name="Formenti G."/>
            <person name="Sims Y."/>
            <person name="Smith T.P."/>
            <person name="Tracey A."/>
            <person name="Wood J.M.D."/>
            <person name="Zagrodzka Z.B."/>
            <person name="Johannesson K."/>
            <person name="Butlin R.K."/>
            <person name="Leder E.H."/>
        </authorList>
    </citation>
    <scope>NUCLEOTIDE SEQUENCE [LARGE SCALE GENOMIC DNA]</scope>
    <source>
        <strain evidence="9">Snail1</strain>
        <tissue evidence="9">Muscle</tissue>
    </source>
</reference>
<keyword evidence="10" id="KW-1185">Reference proteome</keyword>
<dbReference type="PANTHER" id="PTHR15889:SF2">
    <property type="entry name" value="LARGE RIBOSOMAL SUBUNIT PROTEIN ML37"/>
    <property type="match status" value="1"/>
</dbReference>
<keyword evidence="4" id="KW-0496">Mitochondrion</keyword>
<dbReference type="Proteomes" id="UP001374579">
    <property type="component" value="Unassembled WGS sequence"/>
</dbReference>
<keyword evidence="3" id="KW-0689">Ribosomal protein</keyword>
<dbReference type="InterPro" id="IPR052482">
    <property type="entry name" value="mtLSU_mL37"/>
</dbReference>
<evidence type="ECO:0000256" key="8">
    <source>
        <dbReference type="ARBA" id="ARBA00041617"/>
    </source>
</evidence>
<gene>
    <name evidence="9" type="ORF">V1264_017157</name>
</gene>
<dbReference type="GO" id="GO:0003735">
    <property type="term" value="F:structural constituent of ribosome"/>
    <property type="evidence" value="ECO:0007669"/>
    <property type="project" value="InterPro"/>
</dbReference>
<accession>A0AAN9BHL9</accession>
<proteinExistence type="inferred from homology"/>
<evidence type="ECO:0000256" key="5">
    <source>
        <dbReference type="ARBA" id="ARBA00023274"/>
    </source>
</evidence>
<evidence type="ECO:0000256" key="4">
    <source>
        <dbReference type="ARBA" id="ARBA00023128"/>
    </source>
</evidence>
<name>A0AAN9BHL9_9CAEN</name>
<dbReference type="GO" id="GO:0005840">
    <property type="term" value="C:ribosome"/>
    <property type="evidence" value="ECO:0007669"/>
    <property type="project" value="UniProtKB-KW"/>
</dbReference>
<dbReference type="AlphaFoldDB" id="A0AAN9BHL9"/>
<comment type="similarity">
    <text evidence="6">Belongs to the mitochondrion-specific ribosomal protein mL37 family.</text>
</comment>
<evidence type="ECO:0000256" key="1">
    <source>
        <dbReference type="ARBA" id="ARBA00004173"/>
    </source>
</evidence>
<dbReference type="InterPro" id="IPR010793">
    <property type="entry name" value="Ribosomal_mL37/mL65"/>
</dbReference>
<sequence>MKWTAVLCKRSLAFGWRSAWGSKKLQYPDYPPRIPKALIDKGVEFVDPQKEEEREVWRPPVNDSRFYVPPKKQELWNYNEEPAFVCTPRICIHQGVKQAASLAKAQVFEGLPPSVNRLVDTVDIDETIELVLQRSIMQAQYWNPTKEKLPKRIDPRKPGWKFQAKYGIPAKLQAGILARNLLRLCQSQVTAYPSLAERRHIHSPYINSHFLYRDEPVVVRGLGEWLITSNQPLPRFGDEDTVDASVNHALPDLYPLLPTIDLIQDHNYTLEHNLGMKTDWSHGQLHTLLLTDANHYKTDHRLGRDILFCLGHAVAQARHKYGDVTTLPEPVCVQSVSMDHQTLNFVCFQLNTLATDTDNGVKNLVWVDGGNNLYHKILGQPWMPKAIRFERLEDFNPTVFQKLMALYLNGASELKSVR</sequence>
<keyword evidence="5" id="KW-0687">Ribonucleoprotein</keyword>
<dbReference type="PANTHER" id="PTHR15889">
    <property type="entry name" value="MITOCHONDRIAL RIBOSOMAL PROTEIN L37"/>
    <property type="match status" value="1"/>
</dbReference>
<evidence type="ECO:0000256" key="3">
    <source>
        <dbReference type="ARBA" id="ARBA00022980"/>
    </source>
</evidence>
<evidence type="ECO:0000256" key="6">
    <source>
        <dbReference type="ARBA" id="ARBA00037985"/>
    </source>
</evidence>
<evidence type="ECO:0000256" key="2">
    <source>
        <dbReference type="ARBA" id="ARBA00022946"/>
    </source>
</evidence>
<dbReference type="EMBL" id="JBAMIC010000007">
    <property type="protein sequence ID" value="KAK7105825.1"/>
    <property type="molecule type" value="Genomic_DNA"/>
</dbReference>
<evidence type="ECO:0000313" key="10">
    <source>
        <dbReference type="Proteomes" id="UP001374579"/>
    </source>
</evidence>
<comment type="subcellular location">
    <subcellularLocation>
        <location evidence="1">Mitochondrion</location>
    </subcellularLocation>
</comment>
<protein>
    <recommendedName>
        <fullName evidence="7">Large ribosomal subunit protein mL37</fullName>
    </recommendedName>
    <alternativeName>
        <fullName evidence="8">39S ribosomal protein L37, mitochondrial</fullName>
    </alternativeName>
</protein>